<comment type="cofactor">
    <cofactor evidence="1 10">
        <name>heme</name>
        <dbReference type="ChEBI" id="CHEBI:30413"/>
    </cofactor>
</comment>
<dbReference type="SUPFAM" id="SSF48264">
    <property type="entry name" value="Cytochrome P450"/>
    <property type="match status" value="1"/>
</dbReference>
<protein>
    <recommendedName>
        <fullName evidence="15">Cytochrome P450</fullName>
    </recommendedName>
</protein>
<evidence type="ECO:0000256" key="10">
    <source>
        <dbReference type="PIRSR" id="PIRSR602401-1"/>
    </source>
</evidence>
<evidence type="ECO:0000256" key="3">
    <source>
        <dbReference type="ARBA" id="ARBA00010617"/>
    </source>
</evidence>
<keyword evidence="12" id="KW-0812">Transmembrane</keyword>
<sequence>MVFISNILFYSLFITIWFVSIFLIRSNVKQRSISKSQIQHPPSPPALPVIGHLHLLGPSIAKTFQALSARYGPLMRLNIILKNTIIVSDAATAKEILKDNEMSFASRPDFRCSGYNIYERYTFMFAEYGSYWRYMKKLFMSELLSVSQVNYFAGIRRDEMMKLLESLVSFSEKGKACNLGMELFRFTNNVTCRMLMSTRCSVSEDESKKIWDLVKEVEEVSLKFSMGELLGPLGKLDLFGHGRKMKAMLLSFDSMVERIIAEHEKDMKSGRRGKNKDILYLLLEICMDENAEVKLTRMHIKTFLWELFMAGTETTMVAMQWTIAELINNPKQFKILRDEINRVVGSKRLVQESDIPNLPYLQGVVKESMRLHPPAALALRRCDKDCKINGYDILANERIIINVYSIMKDPNMWENPLDFVPERFMTKSQGGHIDQVDDTIKGQNFKNLPFGYGRRGCPGENLALASTHEVIATIVQCFDFEVEDGKELNVEEKAGFTNGMSHPLICYPITHMNPLQLN</sequence>
<evidence type="ECO:0000256" key="4">
    <source>
        <dbReference type="ARBA" id="ARBA00022617"/>
    </source>
</evidence>
<dbReference type="InterPro" id="IPR017972">
    <property type="entry name" value="Cyt_P450_CS"/>
</dbReference>
<dbReference type="EMBL" id="JBJUIK010000003">
    <property type="protein sequence ID" value="KAL3533877.1"/>
    <property type="molecule type" value="Genomic_DNA"/>
</dbReference>
<keyword evidence="8 11" id="KW-0503">Monooxygenase</keyword>
<dbReference type="GO" id="GO:0046872">
    <property type="term" value="F:metal ion binding"/>
    <property type="evidence" value="ECO:0007669"/>
    <property type="project" value="UniProtKB-KW"/>
</dbReference>
<feature type="transmembrane region" description="Helical" evidence="12">
    <location>
        <begin position="7"/>
        <end position="24"/>
    </location>
</feature>
<dbReference type="InterPro" id="IPR001128">
    <property type="entry name" value="Cyt_P450"/>
</dbReference>
<keyword evidence="12" id="KW-1133">Transmembrane helix</keyword>
<evidence type="ECO:0000256" key="1">
    <source>
        <dbReference type="ARBA" id="ARBA00001971"/>
    </source>
</evidence>
<dbReference type="InterPro" id="IPR002401">
    <property type="entry name" value="Cyt_P450_E_grp-I"/>
</dbReference>
<feature type="binding site" description="axial binding residue" evidence="10">
    <location>
        <position position="457"/>
    </location>
    <ligand>
        <name>heme</name>
        <dbReference type="ChEBI" id="CHEBI:30413"/>
    </ligand>
    <ligandPart>
        <name>Fe</name>
        <dbReference type="ChEBI" id="CHEBI:18248"/>
    </ligandPart>
</feature>
<evidence type="ECO:0000256" key="11">
    <source>
        <dbReference type="RuleBase" id="RU000461"/>
    </source>
</evidence>
<dbReference type="PANTHER" id="PTHR47943:SF8">
    <property type="entry name" value="CYTOCHROME P450"/>
    <property type="match status" value="1"/>
</dbReference>
<keyword evidence="7 10" id="KW-0408">Iron</keyword>
<dbReference type="GO" id="GO:0016020">
    <property type="term" value="C:membrane"/>
    <property type="evidence" value="ECO:0007669"/>
    <property type="project" value="UniProtKB-SubCell"/>
</dbReference>
<comment type="subcellular location">
    <subcellularLocation>
        <location evidence="2">Membrane</location>
    </subcellularLocation>
</comment>
<keyword evidence="6 11" id="KW-0560">Oxidoreductase</keyword>
<evidence type="ECO:0008006" key="15">
    <source>
        <dbReference type="Google" id="ProtNLM"/>
    </source>
</evidence>
<evidence type="ECO:0000256" key="9">
    <source>
        <dbReference type="ARBA" id="ARBA00023136"/>
    </source>
</evidence>
<dbReference type="Proteomes" id="UP001630127">
    <property type="component" value="Unassembled WGS sequence"/>
</dbReference>
<keyword evidence="9 12" id="KW-0472">Membrane</keyword>
<dbReference type="PRINTS" id="PR00463">
    <property type="entry name" value="EP450I"/>
</dbReference>
<evidence type="ECO:0000256" key="8">
    <source>
        <dbReference type="ARBA" id="ARBA00023033"/>
    </source>
</evidence>
<comment type="caution">
    <text evidence="13">The sequence shown here is derived from an EMBL/GenBank/DDBJ whole genome shotgun (WGS) entry which is preliminary data.</text>
</comment>
<evidence type="ECO:0000313" key="14">
    <source>
        <dbReference type="Proteomes" id="UP001630127"/>
    </source>
</evidence>
<dbReference type="GO" id="GO:0004497">
    <property type="term" value="F:monooxygenase activity"/>
    <property type="evidence" value="ECO:0007669"/>
    <property type="project" value="UniProtKB-KW"/>
</dbReference>
<dbReference type="Gene3D" id="1.10.630.10">
    <property type="entry name" value="Cytochrome P450"/>
    <property type="match status" value="1"/>
</dbReference>
<keyword evidence="4 10" id="KW-0349">Heme</keyword>
<comment type="similarity">
    <text evidence="3 11">Belongs to the cytochrome P450 family.</text>
</comment>
<dbReference type="PANTHER" id="PTHR47943">
    <property type="entry name" value="CYTOCHROME P450 93A3-LIKE"/>
    <property type="match status" value="1"/>
</dbReference>
<evidence type="ECO:0000256" key="5">
    <source>
        <dbReference type="ARBA" id="ARBA00022723"/>
    </source>
</evidence>
<dbReference type="PRINTS" id="PR00385">
    <property type="entry name" value="P450"/>
</dbReference>
<accession>A0ABD3AS63</accession>
<dbReference type="InterPro" id="IPR036396">
    <property type="entry name" value="Cyt_P450_sf"/>
</dbReference>
<reference evidence="13 14" key="1">
    <citation type="submission" date="2024-11" db="EMBL/GenBank/DDBJ databases">
        <title>A near-complete genome assembly of Cinchona calisaya.</title>
        <authorList>
            <person name="Lian D.C."/>
            <person name="Zhao X.W."/>
            <person name="Wei L."/>
        </authorList>
    </citation>
    <scope>NUCLEOTIDE SEQUENCE [LARGE SCALE GENOMIC DNA]</scope>
    <source>
        <tissue evidence="13">Nenye</tissue>
    </source>
</reference>
<dbReference type="Pfam" id="PF00067">
    <property type="entry name" value="p450"/>
    <property type="match status" value="1"/>
</dbReference>
<organism evidence="13 14">
    <name type="scientific">Cinchona calisaya</name>
    <dbReference type="NCBI Taxonomy" id="153742"/>
    <lineage>
        <taxon>Eukaryota</taxon>
        <taxon>Viridiplantae</taxon>
        <taxon>Streptophyta</taxon>
        <taxon>Embryophyta</taxon>
        <taxon>Tracheophyta</taxon>
        <taxon>Spermatophyta</taxon>
        <taxon>Magnoliopsida</taxon>
        <taxon>eudicotyledons</taxon>
        <taxon>Gunneridae</taxon>
        <taxon>Pentapetalae</taxon>
        <taxon>asterids</taxon>
        <taxon>lamiids</taxon>
        <taxon>Gentianales</taxon>
        <taxon>Rubiaceae</taxon>
        <taxon>Cinchonoideae</taxon>
        <taxon>Cinchoneae</taxon>
        <taxon>Cinchona</taxon>
    </lineage>
</organism>
<dbReference type="AlphaFoldDB" id="A0ABD3AS63"/>
<evidence type="ECO:0000256" key="6">
    <source>
        <dbReference type="ARBA" id="ARBA00023002"/>
    </source>
</evidence>
<name>A0ABD3AS63_9GENT</name>
<evidence type="ECO:0000256" key="7">
    <source>
        <dbReference type="ARBA" id="ARBA00023004"/>
    </source>
</evidence>
<proteinExistence type="inferred from homology"/>
<keyword evidence="5 10" id="KW-0479">Metal-binding</keyword>
<gene>
    <name evidence="13" type="ORF">ACH5RR_007398</name>
</gene>
<evidence type="ECO:0000256" key="2">
    <source>
        <dbReference type="ARBA" id="ARBA00004370"/>
    </source>
</evidence>
<evidence type="ECO:0000313" key="13">
    <source>
        <dbReference type="EMBL" id="KAL3533877.1"/>
    </source>
</evidence>
<evidence type="ECO:0000256" key="12">
    <source>
        <dbReference type="SAM" id="Phobius"/>
    </source>
</evidence>
<keyword evidence="14" id="KW-1185">Reference proteome</keyword>
<dbReference type="PROSITE" id="PS00086">
    <property type="entry name" value="CYTOCHROME_P450"/>
    <property type="match status" value="1"/>
</dbReference>